<dbReference type="Proteomes" id="UP000269438">
    <property type="component" value="Unassembled WGS sequence"/>
</dbReference>
<evidence type="ECO:0000256" key="8">
    <source>
        <dbReference type="SAM" id="Phobius"/>
    </source>
</evidence>
<feature type="transmembrane region" description="Helical" evidence="8">
    <location>
        <begin position="12"/>
        <end position="35"/>
    </location>
</feature>
<dbReference type="Pfam" id="PF01032">
    <property type="entry name" value="FecCD"/>
    <property type="match status" value="1"/>
</dbReference>
<comment type="similarity">
    <text evidence="2">Belongs to the binding-protein-dependent transport system permease family. FecCD subfamily.</text>
</comment>
<evidence type="ECO:0000256" key="1">
    <source>
        <dbReference type="ARBA" id="ARBA00004651"/>
    </source>
</evidence>
<protein>
    <submittedName>
        <fullName evidence="9">Iron ABC transporter permease</fullName>
    </submittedName>
</protein>
<reference evidence="9 10" key="1">
    <citation type="submission" date="2018-10" db="EMBL/GenBank/DDBJ databases">
        <authorList>
            <person name="Li J."/>
        </authorList>
    </citation>
    <scope>NUCLEOTIDE SEQUENCE [LARGE SCALE GENOMIC DNA]</scope>
    <source>
        <strain evidence="9 10">JCM 11654</strain>
    </source>
</reference>
<evidence type="ECO:0000256" key="2">
    <source>
        <dbReference type="ARBA" id="ARBA00007935"/>
    </source>
</evidence>
<evidence type="ECO:0000256" key="6">
    <source>
        <dbReference type="ARBA" id="ARBA00022989"/>
    </source>
</evidence>
<feature type="transmembrane region" description="Helical" evidence="8">
    <location>
        <begin position="238"/>
        <end position="261"/>
    </location>
</feature>
<dbReference type="AlphaFoldDB" id="A0A3L7AUA2"/>
<feature type="transmembrane region" description="Helical" evidence="8">
    <location>
        <begin position="94"/>
        <end position="113"/>
    </location>
</feature>
<evidence type="ECO:0000256" key="7">
    <source>
        <dbReference type="ARBA" id="ARBA00023136"/>
    </source>
</evidence>
<dbReference type="PANTHER" id="PTHR30472:SF1">
    <property type="entry name" value="FE(3+) DICITRATE TRANSPORT SYSTEM PERMEASE PROTEIN FECC-RELATED"/>
    <property type="match status" value="1"/>
</dbReference>
<dbReference type="OrthoDB" id="9782305at2"/>
<keyword evidence="4" id="KW-1003">Cell membrane</keyword>
<dbReference type="RefSeq" id="WP_121687672.1">
    <property type="nucleotide sequence ID" value="NZ_RCUY01000002.1"/>
</dbReference>
<proteinExistence type="inferred from homology"/>
<name>A0A3L7AUA2_9MICO</name>
<keyword evidence="10" id="KW-1185">Reference proteome</keyword>
<dbReference type="InterPro" id="IPR037294">
    <property type="entry name" value="ABC_BtuC-like"/>
</dbReference>
<feature type="transmembrane region" description="Helical" evidence="8">
    <location>
        <begin position="312"/>
        <end position="329"/>
    </location>
</feature>
<feature type="transmembrane region" description="Helical" evidence="8">
    <location>
        <begin position="62"/>
        <end position="82"/>
    </location>
</feature>
<dbReference type="Gene3D" id="1.10.3470.10">
    <property type="entry name" value="ABC transporter involved in vitamin B12 uptake, BtuC"/>
    <property type="match status" value="1"/>
</dbReference>
<feature type="transmembrane region" description="Helical" evidence="8">
    <location>
        <begin position="119"/>
        <end position="140"/>
    </location>
</feature>
<sequence length="336" mass="34527">MPSERKRNLTWVLTGGGVLLIILVILSFATGSHVIEFGTLWRALTDFDPKNNDHVILAHLRFPRTVIGILAGCALGVAGAAMQALTRNPLAEPGLLGINAGAAAGVVTGLVFFPAVSSFGGILLAFAGAAAASVLVFTLGGALRTPSNPVRLVLAGAATGAILGAYTSALLLNVPTAFTSFRAWDAGSLQGRPWDAILAPGLAIAAGLILALLLGRSLNAAALGQDLSRAVGASPRRITLLTGICIVMLAGGATALAGPISFVGLAAPMLARTLVGPDHRWLLPTSMILSADLLLAADILGRLILWPSELQAAIVMALIGAPVFIFIVRRRKLVQL</sequence>
<evidence type="ECO:0000256" key="5">
    <source>
        <dbReference type="ARBA" id="ARBA00022692"/>
    </source>
</evidence>
<dbReference type="GO" id="GO:0005886">
    <property type="term" value="C:plasma membrane"/>
    <property type="evidence" value="ECO:0007669"/>
    <property type="project" value="UniProtKB-SubCell"/>
</dbReference>
<comment type="caution">
    <text evidence="9">The sequence shown here is derived from an EMBL/GenBank/DDBJ whole genome shotgun (WGS) entry which is preliminary data.</text>
</comment>
<comment type="subcellular location">
    <subcellularLocation>
        <location evidence="1">Cell membrane</location>
        <topology evidence="1">Multi-pass membrane protein</topology>
    </subcellularLocation>
</comment>
<feature type="transmembrane region" description="Helical" evidence="8">
    <location>
        <begin position="152"/>
        <end position="176"/>
    </location>
</feature>
<keyword evidence="7 8" id="KW-0472">Membrane</keyword>
<dbReference type="GO" id="GO:0033214">
    <property type="term" value="P:siderophore-iron import into cell"/>
    <property type="evidence" value="ECO:0007669"/>
    <property type="project" value="TreeGrafter"/>
</dbReference>
<accession>A0A3L7AUA2</accession>
<dbReference type="PANTHER" id="PTHR30472">
    <property type="entry name" value="FERRIC ENTEROBACTIN TRANSPORT SYSTEM PERMEASE PROTEIN"/>
    <property type="match status" value="1"/>
</dbReference>
<dbReference type="GO" id="GO:0022857">
    <property type="term" value="F:transmembrane transporter activity"/>
    <property type="evidence" value="ECO:0007669"/>
    <property type="project" value="InterPro"/>
</dbReference>
<keyword evidence="5 8" id="KW-0812">Transmembrane</keyword>
<dbReference type="FunFam" id="1.10.3470.10:FF:000001">
    <property type="entry name" value="Vitamin B12 ABC transporter permease BtuC"/>
    <property type="match status" value="1"/>
</dbReference>
<dbReference type="EMBL" id="RCUY01000002">
    <property type="protein sequence ID" value="RLP84057.1"/>
    <property type="molecule type" value="Genomic_DNA"/>
</dbReference>
<gene>
    <name evidence="9" type="ORF">D9V34_04450</name>
</gene>
<evidence type="ECO:0000256" key="3">
    <source>
        <dbReference type="ARBA" id="ARBA00022448"/>
    </source>
</evidence>
<feature type="transmembrane region" description="Helical" evidence="8">
    <location>
        <begin position="196"/>
        <end position="218"/>
    </location>
</feature>
<evidence type="ECO:0000313" key="9">
    <source>
        <dbReference type="EMBL" id="RLP84057.1"/>
    </source>
</evidence>
<dbReference type="SUPFAM" id="SSF81345">
    <property type="entry name" value="ABC transporter involved in vitamin B12 uptake, BtuC"/>
    <property type="match status" value="1"/>
</dbReference>
<evidence type="ECO:0000313" key="10">
    <source>
        <dbReference type="Proteomes" id="UP000269438"/>
    </source>
</evidence>
<dbReference type="InterPro" id="IPR000522">
    <property type="entry name" value="ABC_transptr_permease_BtuC"/>
</dbReference>
<dbReference type="CDD" id="cd06550">
    <property type="entry name" value="TM_ABC_iron-siderophores_like"/>
    <property type="match status" value="1"/>
</dbReference>
<evidence type="ECO:0000256" key="4">
    <source>
        <dbReference type="ARBA" id="ARBA00022475"/>
    </source>
</evidence>
<keyword evidence="3" id="KW-0813">Transport</keyword>
<keyword evidence="6 8" id="KW-1133">Transmembrane helix</keyword>
<organism evidence="9 10">
    <name type="scientific">Mycetocola lacteus</name>
    <dbReference type="NCBI Taxonomy" id="76637"/>
    <lineage>
        <taxon>Bacteria</taxon>
        <taxon>Bacillati</taxon>
        <taxon>Actinomycetota</taxon>
        <taxon>Actinomycetes</taxon>
        <taxon>Micrococcales</taxon>
        <taxon>Microbacteriaceae</taxon>
        <taxon>Mycetocola</taxon>
    </lineage>
</organism>